<evidence type="ECO:0000256" key="4">
    <source>
        <dbReference type="ARBA" id="ARBA00022519"/>
    </source>
</evidence>
<proteinExistence type="predicted"/>
<accession>A0A2Z3HXG4</accession>
<keyword evidence="4" id="KW-0997">Cell inner membrane</keyword>
<dbReference type="GO" id="GO:0005886">
    <property type="term" value="C:plasma membrane"/>
    <property type="evidence" value="ECO:0007669"/>
    <property type="project" value="UniProtKB-SubCell"/>
</dbReference>
<feature type="transmembrane region" description="Helical" evidence="8">
    <location>
        <begin position="273"/>
        <end position="296"/>
    </location>
</feature>
<feature type="transmembrane region" description="Helical" evidence="8">
    <location>
        <begin position="316"/>
        <end position="337"/>
    </location>
</feature>
<keyword evidence="2" id="KW-0813">Transport</keyword>
<protein>
    <submittedName>
        <fullName evidence="11">Iron ABC transporter permease</fullName>
    </submittedName>
</protein>
<feature type="transmembrane region" description="Helical" evidence="8">
    <location>
        <begin position="379"/>
        <end position="398"/>
    </location>
</feature>
<dbReference type="PROSITE" id="PS50928">
    <property type="entry name" value="ABC_TM1"/>
    <property type="match status" value="2"/>
</dbReference>
<keyword evidence="7 8" id="KW-0472">Membrane</keyword>
<feature type="transmembrane region" description="Helical" evidence="8">
    <location>
        <begin position="489"/>
        <end position="508"/>
    </location>
</feature>
<feature type="transmembrane region" description="Helical" evidence="8">
    <location>
        <begin position="76"/>
        <end position="97"/>
    </location>
</feature>
<feature type="transmembrane region" description="Helical" evidence="8">
    <location>
        <begin position="349"/>
        <end position="373"/>
    </location>
</feature>
<dbReference type="PANTHER" id="PTHR43357">
    <property type="entry name" value="INNER MEMBRANE ABC TRANSPORTER PERMEASE PROTEIN YDCV"/>
    <property type="match status" value="1"/>
</dbReference>
<feature type="domain" description="ABC transmembrane type-1" evidence="10">
    <location>
        <begin position="34"/>
        <end position="241"/>
    </location>
</feature>
<feature type="transmembrane region" description="Helical" evidence="8">
    <location>
        <begin position="128"/>
        <end position="149"/>
    </location>
</feature>
<dbReference type="RefSeq" id="WP_110450588.1">
    <property type="nucleotide sequence ID" value="NZ_CP029479.1"/>
</dbReference>
<evidence type="ECO:0000256" key="5">
    <source>
        <dbReference type="ARBA" id="ARBA00022692"/>
    </source>
</evidence>
<dbReference type="InterPro" id="IPR035906">
    <property type="entry name" value="MetI-like_sf"/>
</dbReference>
<keyword evidence="9" id="KW-0732">Signal</keyword>
<dbReference type="OrthoDB" id="9774448at2"/>
<evidence type="ECO:0000256" key="6">
    <source>
        <dbReference type="ARBA" id="ARBA00022989"/>
    </source>
</evidence>
<reference evidence="12" key="1">
    <citation type="submission" date="2018-05" db="EMBL/GenBank/DDBJ databases">
        <title>Genome sequencing of Phenylobacterium sp. HYN0004.</title>
        <authorList>
            <person name="Yi H."/>
            <person name="Baek C."/>
        </authorList>
    </citation>
    <scope>NUCLEOTIDE SEQUENCE [LARGE SCALE GENOMIC DNA]</scope>
    <source>
        <strain evidence="12">HYN0004</strain>
    </source>
</reference>
<dbReference type="InterPro" id="IPR000515">
    <property type="entry name" value="MetI-like"/>
</dbReference>
<dbReference type="Gene3D" id="1.10.3720.10">
    <property type="entry name" value="MetI-like"/>
    <property type="match status" value="2"/>
</dbReference>
<dbReference type="CDD" id="cd06261">
    <property type="entry name" value="TM_PBP2"/>
    <property type="match status" value="2"/>
</dbReference>
<comment type="subcellular location">
    <subcellularLocation>
        <location evidence="1">Cell inner membrane</location>
        <topology evidence="1">Multi-pass membrane protein</topology>
    </subcellularLocation>
</comment>
<dbReference type="GO" id="GO:0055085">
    <property type="term" value="P:transmembrane transport"/>
    <property type="evidence" value="ECO:0007669"/>
    <property type="project" value="InterPro"/>
</dbReference>
<organism evidence="11 12">
    <name type="scientific">Phenylobacterium parvum</name>
    <dbReference type="NCBI Taxonomy" id="2201350"/>
    <lineage>
        <taxon>Bacteria</taxon>
        <taxon>Pseudomonadati</taxon>
        <taxon>Pseudomonadota</taxon>
        <taxon>Alphaproteobacteria</taxon>
        <taxon>Caulobacterales</taxon>
        <taxon>Caulobacteraceae</taxon>
        <taxon>Phenylobacterium</taxon>
    </lineage>
</organism>
<evidence type="ECO:0000259" key="10">
    <source>
        <dbReference type="PROSITE" id="PS50928"/>
    </source>
</evidence>
<dbReference type="Proteomes" id="UP000247763">
    <property type="component" value="Chromosome"/>
</dbReference>
<dbReference type="AlphaFoldDB" id="A0A2Z3HXG4"/>
<dbReference type="EMBL" id="CP029479">
    <property type="protein sequence ID" value="AWM78021.1"/>
    <property type="molecule type" value="Genomic_DNA"/>
</dbReference>
<evidence type="ECO:0000256" key="7">
    <source>
        <dbReference type="ARBA" id="ARBA00023136"/>
    </source>
</evidence>
<keyword evidence="3" id="KW-1003">Cell membrane</keyword>
<evidence type="ECO:0000256" key="8">
    <source>
        <dbReference type="SAM" id="Phobius"/>
    </source>
</evidence>
<feature type="transmembrane region" description="Helical" evidence="8">
    <location>
        <begin position="430"/>
        <end position="451"/>
    </location>
</feature>
<keyword evidence="12" id="KW-1185">Reference proteome</keyword>
<dbReference type="PANTHER" id="PTHR43357:SF3">
    <property type="entry name" value="FE(3+)-TRANSPORT SYSTEM PERMEASE PROTEIN FBPB 2"/>
    <property type="match status" value="1"/>
</dbReference>
<sequence length="519" mass="53404">MIGVLAACAAAVVLLPLSGVLAAAFGEGAARIPLSDVLRYAATTAVLAVSVGVLTAVAGAAAAWLVVMHRFPGRSVFAWALALPLAMPAFALAYGYADLLDVAGPLRSAIRDLTGRDLPFEIRSPGGAVFVLSAAFYPYVFLAMRAAFLNLPGSAMDAARMLGFGSAAAFFKVALPLTRPALGAGVALAVMETLADYGAVHFLSVQTLTTGVVRAWSVYGSTVSAARFALPLLAAAAVLLWIERAGRRGRIHETGKTRWRSPEPVPLGRGPGLAAAAFCLFLLCAGLLVPAGWLVAHLGAQSPDWGRLALAARNSLGLALAGALVTVGLATLLALGSEQRPRLVRLASLGYATPGAVMAIGLLAPAGAIWSLFPGSGTALALVLLVLAYAARLMASALEPIDAGLTRIRPSLPQAARTLGRSEFASALSVRLPLAGGSLLTAGLIVLVDILKELPATLILRPFNFDTLAVIANNYALDERLGQAGAPSLMILFLSLPAVIWLTGRIAAAAPPTGRETRP</sequence>
<evidence type="ECO:0000256" key="9">
    <source>
        <dbReference type="SAM" id="SignalP"/>
    </source>
</evidence>
<feature type="signal peptide" evidence="9">
    <location>
        <begin position="1"/>
        <end position="22"/>
    </location>
</feature>
<dbReference type="KEGG" id="phb:HYN04_09805"/>
<feature type="domain" description="ABC transmembrane type-1" evidence="10">
    <location>
        <begin position="312"/>
        <end position="502"/>
    </location>
</feature>
<evidence type="ECO:0000313" key="11">
    <source>
        <dbReference type="EMBL" id="AWM78021.1"/>
    </source>
</evidence>
<evidence type="ECO:0000256" key="1">
    <source>
        <dbReference type="ARBA" id="ARBA00004429"/>
    </source>
</evidence>
<feature type="transmembrane region" description="Helical" evidence="8">
    <location>
        <begin position="224"/>
        <end position="242"/>
    </location>
</feature>
<keyword evidence="5 8" id="KW-0812">Transmembrane</keyword>
<name>A0A2Z3HXG4_9CAUL</name>
<gene>
    <name evidence="11" type="ORF">HYN04_09805</name>
</gene>
<feature type="transmembrane region" description="Helical" evidence="8">
    <location>
        <begin position="46"/>
        <end position="67"/>
    </location>
</feature>
<evidence type="ECO:0000256" key="2">
    <source>
        <dbReference type="ARBA" id="ARBA00022448"/>
    </source>
</evidence>
<evidence type="ECO:0000313" key="12">
    <source>
        <dbReference type="Proteomes" id="UP000247763"/>
    </source>
</evidence>
<keyword evidence="6 8" id="KW-1133">Transmembrane helix</keyword>
<dbReference type="SUPFAM" id="SSF161098">
    <property type="entry name" value="MetI-like"/>
    <property type="match status" value="2"/>
</dbReference>
<evidence type="ECO:0000256" key="3">
    <source>
        <dbReference type="ARBA" id="ARBA00022475"/>
    </source>
</evidence>
<feature type="chain" id="PRO_5016446724" evidence="9">
    <location>
        <begin position="23"/>
        <end position="519"/>
    </location>
</feature>